<feature type="transmembrane region" description="Helical" evidence="3">
    <location>
        <begin position="357"/>
        <end position="381"/>
    </location>
</feature>
<gene>
    <name evidence="4" type="ORF">HG535_0C05630</name>
</gene>
<comment type="subcellular location">
    <subcellularLocation>
        <location evidence="1">Membrane</location>
        <topology evidence="1">Multi-pass membrane protein</topology>
    </subcellularLocation>
</comment>
<dbReference type="PANTHER" id="PTHR11360:SF315">
    <property type="entry name" value="TRANSPORTER MCH2-RELATED"/>
    <property type="match status" value="1"/>
</dbReference>
<dbReference type="InterPro" id="IPR036259">
    <property type="entry name" value="MFS_trans_sf"/>
</dbReference>
<dbReference type="PANTHER" id="PTHR11360">
    <property type="entry name" value="MONOCARBOXYLATE TRANSPORTER"/>
    <property type="match status" value="1"/>
</dbReference>
<evidence type="ECO:0000313" key="4">
    <source>
        <dbReference type="EMBL" id="QLG72209.1"/>
    </source>
</evidence>
<keyword evidence="3" id="KW-0472">Membrane</keyword>
<feature type="transmembrane region" description="Helical" evidence="3">
    <location>
        <begin position="233"/>
        <end position="255"/>
    </location>
</feature>
<keyword evidence="5" id="KW-1185">Reference proteome</keyword>
<evidence type="ECO:0000256" key="3">
    <source>
        <dbReference type="SAM" id="Phobius"/>
    </source>
</evidence>
<evidence type="ECO:0008006" key="6">
    <source>
        <dbReference type="Google" id="ProtNLM"/>
    </source>
</evidence>
<dbReference type="GeneID" id="59235907"/>
<dbReference type="InterPro" id="IPR050327">
    <property type="entry name" value="Proton-linked_MCT"/>
</dbReference>
<accession>A0A7H9B2K3</accession>
<dbReference type="GO" id="GO:0022857">
    <property type="term" value="F:transmembrane transporter activity"/>
    <property type="evidence" value="ECO:0007669"/>
    <property type="project" value="InterPro"/>
</dbReference>
<keyword evidence="3" id="KW-1133">Transmembrane helix</keyword>
<evidence type="ECO:0000313" key="5">
    <source>
        <dbReference type="Proteomes" id="UP000509704"/>
    </source>
</evidence>
<dbReference type="SUPFAM" id="SSF103473">
    <property type="entry name" value="MFS general substrate transporter"/>
    <property type="match status" value="1"/>
</dbReference>
<dbReference type="EMBL" id="CP058606">
    <property type="protein sequence ID" value="QLG72209.1"/>
    <property type="molecule type" value="Genomic_DNA"/>
</dbReference>
<feature type="transmembrane region" description="Helical" evidence="3">
    <location>
        <begin position="155"/>
        <end position="174"/>
    </location>
</feature>
<feature type="transmembrane region" description="Helical" evidence="3">
    <location>
        <begin position="387"/>
        <end position="411"/>
    </location>
</feature>
<dbReference type="InterPro" id="IPR011701">
    <property type="entry name" value="MFS"/>
</dbReference>
<evidence type="ECO:0000256" key="2">
    <source>
        <dbReference type="ARBA" id="ARBA00006727"/>
    </source>
</evidence>
<dbReference type="Proteomes" id="UP000509704">
    <property type="component" value="Chromosome 3"/>
</dbReference>
<proteinExistence type="inferred from homology"/>
<dbReference type="GO" id="GO:0016020">
    <property type="term" value="C:membrane"/>
    <property type="evidence" value="ECO:0007669"/>
    <property type="project" value="UniProtKB-SubCell"/>
</dbReference>
<feature type="transmembrane region" description="Helical" evidence="3">
    <location>
        <begin position="294"/>
        <end position="315"/>
    </location>
</feature>
<dbReference type="AlphaFoldDB" id="A0A7H9B2K3"/>
<feature type="transmembrane region" description="Helical" evidence="3">
    <location>
        <begin position="186"/>
        <end position="205"/>
    </location>
</feature>
<dbReference type="OrthoDB" id="6499973at2759"/>
<feature type="transmembrane region" description="Helical" evidence="3">
    <location>
        <begin position="95"/>
        <end position="115"/>
    </location>
</feature>
<name>A0A7H9B2K3_ZYGMR</name>
<organism evidence="4 5">
    <name type="scientific">Zygotorulaspora mrakii</name>
    <name type="common">Zygosaccharomyces mrakii</name>
    <dbReference type="NCBI Taxonomy" id="42260"/>
    <lineage>
        <taxon>Eukaryota</taxon>
        <taxon>Fungi</taxon>
        <taxon>Dikarya</taxon>
        <taxon>Ascomycota</taxon>
        <taxon>Saccharomycotina</taxon>
        <taxon>Saccharomycetes</taxon>
        <taxon>Saccharomycetales</taxon>
        <taxon>Saccharomycetaceae</taxon>
        <taxon>Zygotorulaspora</taxon>
    </lineage>
</organism>
<dbReference type="KEGG" id="zmk:HG535_0C05630"/>
<keyword evidence="3" id="KW-0812">Transmembrane</keyword>
<protein>
    <recommendedName>
        <fullName evidence="6">Major facilitator superfamily (MFS) profile domain-containing protein</fullName>
    </recommendedName>
</protein>
<dbReference type="RefSeq" id="XP_037143937.1">
    <property type="nucleotide sequence ID" value="XM_037288042.1"/>
</dbReference>
<dbReference type="Gene3D" id="1.20.1250.20">
    <property type="entry name" value="MFS general substrate transporter like domains"/>
    <property type="match status" value="2"/>
</dbReference>
<evidence type="ECO:0000256" key="1">
    <source>
        <dbReference type="ARBA" id="ARBA00004141"/>
    </source>
</evidence>
<reference evidence="4 5" key="1">
    <citation type="submission" date="2020-07" db="EMBL/GenBank/DDBJ databases">
        <title>The yeast mating-type switching endonuclease HO is a domesticated member of an unorthodox homing genetic element family.</title>
        <authorList>
            <person name="Coughlan A.Y."/>
            <person name="Lombardi L."/>
            <person name="Braun-Galleani S."/>
            <person name="Martos A.R."/>
            <person name="Galeote V."/>
            <person name="Bigey F."/>
            <person name="Dequin S."/>
            <person name="Byrne K.P."/>
            <person name="Wolfe K.H."/>
        </authorList>
    </citation>
    <scope>NUCLEOTIDE SEQUENCE [LARGE SCALE GENOMIC DNA]</scope>
    <source>
        <strain evidence="4 5">NRRL Y-6702</strain>
    </source>
</reference>
<dbReference type="CDD" id="cd17352">
    <property type="entry name" value="MFS_MCT_SLC16"/>
    <property type="match status" value="1"/>
</dbReference>
<dbReference type="Pfam" id="PF07690">
    <property type="entry name" value="MFS_1"/>
    <property type="match status" value="1"/>
</dbReference>
<feature type="transmembrane region" description="Helical" evidence="3">
    <location>
        <begin position="68"/>
        <end position="89"/>
    </location>
</feature>
<feature type="transmembrane region" description="Helical" evidence="3">
    <location>
        <begin position="127"/>
        <end position="149"/>
    </location>
</feature>
<sequence>MSFEKMQVDRKCEEVEEIEVPDGGYGWIVTIAVFLYNFCTWGANAGYAIYLEHYLRYDTFPGGGRLDYAAVGGIAFGVGLLFAPFITWVSHRFGVHVSIAIGIVFQGTGLMLAAFSRKLWQIYLTQGVLISFGLAFIFVPNISLLPQWFRRKRSLASGVAAGGSGLGGVIFNLGMQRIIEVKSVKWALIVQFIMCTCLSSIALTLTRTRRQAVFKKDNYKIKLFDKEVFSSPGAWLVCGWVSFTMLGYVILLYSLSAFTTSLGYSPTQGSYVSCMISVGNIIGRPIVGYLADMFGSITVGVVVHLVVAIFSWAMWIPCKNMATAIVFALIEGMLMGSIWVLLGSIVTRVVGLRKLDVTFGALWIFVGIFSLPSPVIGIQLASSVQNATAYVNTAIFSGFCYFGASSCLFLLRGYLVARDAASDQDSLMDNDEVAVPVSFYSFSKGLITLRSSKKSLL</sequence>
<feature type="transmembrane region" description="Helical" evidence="3">
    <location>
        <begin position="25"/>
        <end position="47"/>
    </location>
</feature>
<feature type="transmembrane region" description="Helical" evidence="3">
    <location>
        <begin position="321"/>
        <end position="345"/>
    </location>
</feature>
<comment type="similarity">
    <text evidence="2">Belongs to the major facilitator superfamily. Monocarboxylate porter (TC 2.A.1.13) family.</text>
</comment>